<name>A0A6A5HXR8_CAERE</name>
<reference evidence="2 3" key="1">
    <citation type="submission" date="2019-12" db="EMBL/GenBank/DDBJ databases">
        <title>Chromosome-level assembly of the Caenorhabditis remanei genome.</title>
        <authorList>
            <person name="Teterina A.A."/>
            <person name="Willis J.H."/>
            <person name="Phillips P.C."/>
        </authorList>
    </citation>
    <scope>NUCLEOTIDE SEQUENCE [LARGE SCALE GENOMIC DNA]</scope>
    <source>
        <strain evidence="2 3">PX506</strain>
        <tissue evidence="2">Whole organism</tissue>
    </source>
</reference>
<comment type="caution">
    <text evidence="2">The sequence shown here is derived from an EMBL/GenBank/DDBJ whole genome shotgun (WGS) entry which is preliminary data.</text>
</comment>
<protein>
    <submittedName>
        <fullName evidence="2">Uncharacterized protein</fullName>
    </submittedName>
</protein>
<evidence type="ECO:0000313" key="2">
    <source>
        <dbReference type="EMBL" id="KAF1770832.1"/>
    </source>
</evidence>
<dbReference type="CTD" id="9812789"/>
<dbReference type="EMBL" id="WUAV01000001">
    <property type="protein sequence ID" value="KAF1770832.1"/>
    <property type="molecule type" value="Genomic_DNA"/>
</dbReference>
<sequence>MSATRIIRSPEIEEEESSITLEPEKEPMRSQESEEDSRLGGVHEEARIGRGAHSPQPDEDPEREAHNRRRSHEKPTVGGAVRIRGGGEESRETWTRC</sequence>
<dbReference type="GeneID" id="9812789"/>
<organism evidence="2 3">
    <name type="scientific">Caenorhabditis remanei</name>
    <name type="common">Caenorhabditis vulgaris</name>
    <dbReference type="NCBI Taxonomy" id="31234"/>
    <lineage>
        <taxon>Eukaryota</taxon>
        <taxon>Metazoa</taxon>
        <taxon>Ecdysozoa</taxon>
        <taxon>Nematoda</taxon>
        <taxon>Chromadorea</taxon>
        <taxon>Rhabditida</taxon>
        <taxon>Rhabditina</taxon>
        <taxon>Rhabditomorpha</taxon>
        <taxon>Rhabditoidea</taxon>
        <taxon>Rhabditidae</taxon>
        <taxon>Peloderinae</taxon>
        <taxon>Caenorhabditis</taxon>
    </lineage>
</organism>
<dbReference type="Proteomes" id="UP000483820">
    <property type="component" value="Chromosome I"/>
</dbReference>
<dbReference type="KEGG" id="crq:GCK72_002656"/>
<dbReference type="AlphaFoldDB" id="A0A6A5HXR8"/>
<dbReference type="RefSeq" id="XP_053592176.1">
    <property type="nucleotide sequence ID" value="XM_053723531.1"/>
</dbReference>
<feature type="compositionally biased region" description="Basic and acidic residues" evidence="1">
    <location>
        <begin position="22"/>
        <end position="48"/>
    </location>
</feature>
<accession>A0A6A5HXR8</accession>
<gene>
    <name evidence="2" type="ORF">GCK72_002656</name>
</gene>
<evidence type="ECO:0000313" key="3">
    <source>
        <dbReference type="Proteomes" id="UP000483820"/>
    </source>
</evidence>
<feature type="region of interest" description="Disordered" evidence="1">
    <location>
        <begin position="1"/>
        <end position="97"/>
    </location>
</feature>
<feature type="compositionally biased region" description="Basic and acidic residues" evidence="1">
    <location>
        <begin position="85"/>
        <end position="97"/>
    </location>
</feature>
<proteinExistence type="predicted"/>
<evidence type="ECO:0000256" key="1">
    <source>
        <dbReference type="SAM" id="MobiDB-lite"/>
    </source>
</evidence>